<dbReference type="AlphaFoldDB" id="A0A7S1U9Z7"/>
<evidence type="ECO:0000256" key="1">
    <source>
        <dbReference type="SAM" id="MobiDB-lite"/>
    </source>
</evidence>
<feature type="compositionally biased region" description="Polar residues" evidence="1">
    <location>
        <begin position="168"/>
        <end position="177"/>
    </location>
</feature>
<accession>A0A7S1U9Z7</accession>
<evidence type="ECO:0000313" key="2">
    <source>
        <dbReference type="EMBL" id="CAD9259716.1"/>
    </source>
</evidence>
<organism evidence="2">
    <name type="scientific">Phaeomonas parva</name>
    <dbReference type="NCBI Taxonomy" id="124430"/>
    <lineage>
        <taxon>Eukaryota</taxon>
        <taxon>Sar</taxon>
        <taxon>Stramenopiles</taxon>
        <taxon>Ochrophyta</taxon>
        <taxon>Pinguiophyceae</taxon>
        <taxon>Pinguiochrysidales</taxon>
        <taxon>Pinguiochrysidaceae</taxon>
        <taxon>Phaeomonas</taxon>
    </lineage>
</organism>
<proteinExistence type="predicted"/>
<feature type="region of interest" description="Disordered" evidence="1">
    <location>
        <begin position="154"/>
        <end position="189"/>
    </location>
</feature>
<name>A0A7S1U9Z7_9STRA</name>
<sequence length="241" mass="27241">MATSDREKPKLVGRFTDSETAEFLKETIRNERKHLRFPAQPVKRVNPILQMKNSHSFHGHYVSTAKSTWRDPRDRAAAAGSFEAYKKHSMGADVRNEEVDPNIAERVERKANVNLQSELFGSCYTTHSRISLREFKYRGSGFDPTCIVKEPARAAAKPATPRSPETAVATTPPQSSHARFADTAPTPDAARTRAMREAERASQAQLMEWRGFLRTTRGITESPHLSKKPKRSVVVKTRRLR</sequence>
<protein>
    <submittedName>
        <fullName evidence="2">Uncharacterized protein</fullName>
    </submittedName>
</protein>
<feature type="compositionally biased region" description="Basic residues" evidence="1">
    <location>
        <begin position="225"/>
        <end position="241"/>
    </location>
</feature>
<feature type="region of interest" description="Disordered" evidence="1">
    <location>
        <begin position="219"/>
        <end position="241"/>
    </location>
</feature>
<reference evidence="2" key="1">
    <citation type="submission" date="2021-01" db="EMBL/GenBank/DDBJ databases">
        <authorList>
            <person name="Corre E."/>
            <person name="Pelletier E."/>
            <person name="Niang G."/>
            <person name="Scheremetjew M."/>
            <person name="Finn R."/>
            <person name="Kale V."/>
            <person name="Holt S."/>
            <person name="Cochrane G."/>
            <person name="Meng A."/>
            <person name="Brown T."/>
            <person name="Cohen L."/>
        </authorList>
    </citation>
    <scope>NUCLEOTIDE SEQUENCE</scope>
    <source>
        <strain evidence="2">CCMP2877</strain>
    </source>
</reference>
<dbReference type="EMBL" id="HBGJ01028451">
    <property type="protein sequence ID" value="CAD9259716.1"/>
    <property type="molecule type" value="Transcribed_RNA"/>
</dbReference>
<gene>
    <name evidence="2" type="ORF">PPAR1163_LOCUS18090</name>
</gene>
<feature type="compositionally biased region" description="Low complexity" evidence="1">
    <location>
        <begin position="154"/>
        <end position="164"/>
    </location>
</feature>